<reference evidence="1" key="1">
    <citation type="journal article" date="2020" name="G3 (Bethesda)">
        <title>High-Quality Assemblies for Three Invasive Social Wasps from the &lt;i&gt;Vespula&lt;/i&gt; Genus.</title>
        <authorList>
            <person name="Harrop T.W.R."/>
            <person name="Guhlin J."/>
            <person name="McLaughlin G.M."/>
            <person name="Permina E."/>
            <person name="Stockwell P."/>
            <person name="Gilligan J."/>
            <person name="Le Lec M.F."/>
            <person name="Gruber M.A.M."/>
            <person name="Quinn O."/>
            <person name="Lovegrove M."/>
            <person name="Duncan E.J."/>
            <person name="Remnant E.J."/>
            <person name="Van Eeckhoven J."/>
            <person name="Graham B."/>
            <person name="Knapp R.A."/>
            <person name="Langford K.W."/>
            <person name="Kronenberg Z."/>
            <person name="Press M.O."/>
            <person name="Eacker S.M."/>
            <person name="Wilson-Rankin E.E."/>
            <person name="Purcell J."/>
            <person name="Lester P.J."/>
            <person name="Dearden P.K."/>
        </authorList>
    </citation>
    <scope>NUCLEOTIDE SEQUENCE</scope>
    <source>
        <strain evidence="1">Marl-1</strain>
    </source>
</reference>
<evidence type="ECO:0000313" key="1">
    <source>
        <dbReference type="EMBL" id="KAF7412390.1"/>
    </source>
</evidence>
<organism evidence="1 2">
    <name type="scientific">Vespula vulgaris</name>
    <name type="common">Yellow jacket</name>
    <name type="synonym">Wasp</name>
    <dbReference type="NCBI Taxonomy" id="7454"/>
    <lineage>
        <taxon>Eukaryota</taxon>
        <taxon>Metazoa</taxon>
        <taxon>Ecdysozoa</taxon>
        <taxon>Arthropoda</taxon>
        <taxon>Hexapoda</taxon>
        <taxon>Insecta</taxon>
        <taxon>Pterygota</taxon>
        <taxon>Neoptera</taxon>
        <taxon>Endopterygota</taxon>
        <taxon>Hymenoptera</taxon>
        <taxon>Apocrita</taxon>
        <taxon>Aculeata</taxon>
        <taxon>Vespoidea</taxon>
        <taxon>Vespidae</taxon>
        <taxon>Vespinae</taxon>
        <taxon>Vespula</taxon>
    </lineage>
</organism>
<sequence length="76" mass="8239">MLVDSRGANSTRNSFGVYGFRRWIEWEVKEEVASRIMSVAVSVVAVAVAVAESSGRRRVASAVKGEEASRNKQGVP</sequence>
<name>A0A834KU84_VESVU</name>
<protein>
    <submittedName>
        <fullName evidence="1">Uncharacterized protein</fullName>
    </submittedName>
</protein>
<dbReference type="EMBL" id="JACSEA010000001">
    <property type="protein sequence ID" value="KAF7412390.1"/>
    <property type="molecule type" value="Genomic_DNA"/>
</dbReference>
<comment type="caution">
    <text evidence="1">The sequence shown here is derived from an EMBL/GenBank/DDBJ whole genome shotgun (WGS) entry which is preliminary data.</text>
</comment>
<proteinExistence type="predicted"/>
<gene>
    <name evidence="1" type="ORF">HZH66_001286</name>
</gene>
<accession>A0A834KU84</accession>
<keyword evidence="2" id="KW-1185">Reference proteome</keyword>
<dbReference type="Proteomes" id="UP000614350">
    <property type="component" value="Unassembled WGS sequence"/>
</dbReference>
<evidence type="ECO:0000313" key="2">
    <source>
        <dbReference type="Proteomes" id="UP000614350"/>
    </source>
</evidence>
<dbReference type="AlphaFoldDB" id="A0A834KU84"/>